<feature type="transmembrane region" description="Helical" evidence="1">
    <location>
        <begin position="37"/>
        <end position="66"/>
    </location>
</feature>
<feature type="transmembrane region" description="Helical" evidence="1">
    <location>
        <begin position="379"/>
        <end position="396"/>
    </location>
</feature>
<keyword evidence="1" id="KW-0472">Membrane</keyword>
<evidence type="ECO:0000313" key="4">
    <source>
        <dbReference type="Proteomes" id="UP000566995"/>
    </source>
</evidence>
<feature type="domain" description="Protein-glutamine gamma-glutamyltransferase-like C-terminal" evidence="2">
    <location>
        <begin position="454"/>
        <end position="518"/>
    </location>
</feature>
<keyword evidence="3" id="KW-0418">Kinase</keyword>
<organism evidence="3 4">
    <name type="scientific">Pseudomonas nitroreducens</name>
    <dbReference type="NCBI Taxonomy" id="46680"/>
    <lineage>
        <taxon>Bacteria</taxon>
        <taxon>Pseudomonadati</taxon>
        <taxon>Pseudomonadota</taxon>
        <taxon>Gammaproteobacteria</taxon>
        <taxon>Pseudomonadales</taxon>
        <taxon>Pseudomonadaceae</taxon>
        <taxon>Pseudomonas</taxon>
    </lineage>
</organism>
<gene>
    <name evidence="3" type="ORF">HNP46_004804</name>
</gene>
<dbReference type="Proteomes" id="UP000566995">
    <property type="component" value="Unassembled WGS sequence"/>
</dbReference>
<evidence type="ECO:0000313" key="3">
    <source>
        <dbReference type="EMBL" id="MBB4865903.1"/>
    </source>
</evidence>
<evidence type="ECO:0000259" key="2">
    <source>
        <dbReference type="Pfam" id="PF13559"/>
    </source>
</evidence>
<dbReference type="Pfam" id="PF13559">
    <property type="entry name" value="DUF4129"/>
    <property type="match status" value="1"/>
</dbReference>
<protein>
    <submittedName>
        <fullName evidence="3">Signal transduction histidine kinase</fullName>
    </submittedName>
</protein>
<keyword evidence="1" id="KW-1133">Transmembrane helix</keyword>
<sequence length="534" mass="60336">MRLTDASVAIRPRSAWEALDLGILLARRHAGVLMASWALVTLPVFVLLSVLLWNHSSWAILIFWWLKPAFERLPLYILSRALFGDAPTLREALKAFPRLLKPQLIASLFWRRLSPTRSFDLPVLQLEGLKGQARSQRLVVLGQRNAGGATWLTVVGMHFELALWLGLTVLMYLMLPQQWVDDWEWKSLISAAEGQWAWLEHLSNLVYALLLIVWEPVYVACGFTLYLNRRTELEAWDIELIFRRLRQRLIGSAYALLLVVAGAFALLPGNPALAAGAAIGHDGASASQICPVPDQNPDGPQGARLTQQKLNSEDSRQAAEKILAAPPFRNDEKVTGWRLHEKEDKTKPTDKDEEKRLKSFFDGLKGWGVLKSAAQGIEVLLWGLLFAAIALLIWRYRQWLRLFVGRIGLPQKPRRETPAVLFGLELAPETLPSDVASEAERLWDEQPRAALGLLYRALLSRLLHDFRVPLRESTTEGEVLQRVAGLEDPSLDDFARTLTQQWQALAYGHQAPPESFKQRLCGEWRSLFGSEVRP</sequence>
<keyword evidence="3" id="KW-0808">Transferase</keyword>
<dbReference type="GO" id="GO:0016301">
    <property type="term" value="F:kinase activity"/>
    <property type="evidence" value="ECO:0007669"/>
    <property type="project" value="UniProtKB-KW"/>
</dbReference>
<feature type="transmembrane region" description="Helical" evidence="1">
    <location>
        <begin position="249"/>
        <end position="267"/>
    </location>
</feature>
<keyword evidence="1" id="KW-0812">Transmembrane</keyword>
<dbReference type="EMBL" id="JACHLI010000022">
    <property type="protein sequence ID" value="MBB4865903.1"/>
    <property type="molecule type" value="Genomic_DNA"/>
</dbReference>
<dbReference type="AlphaFoldDB" id="A0A7W7KP59"/>
<evidence type="ECO:0000256" key="1">
    <source>
        <dbReference type="SAM" id="Phobius"/>
    </source>
</evidence>
<comment type="caution">
    <text evidence="3">The sequence shown here is derived from an EMBL/GenBank/DDBJ whole genome shotgun (WGS) entry which is preliminary data.</text>
</comment>
<reference evidence="3 4" key="1">
    <citation type="submission" date="2020-08" db="EMBL/GenBank/DDBJ databases">
        <title>Functional genomics of gut bacteria from endangered species of beetles.</title>
        <authorList>
            <person name="Carlos-Shanley C."/>
        </authorList>
    </citation>
    <scope>NUCLEOTIDE SEQUENCE [LARGE SCALE GENOMIC DNA]</scope>
    <source>
        <strain evidence="3 4">S00179</strain>
    </source>
</reference>
<feature type="transmembrane region" description="Helical" evidence="1">
    <location>
        <begin position="151"/>
        <end position="175"/>
    </location>
</feature>
<accession>A0A7W7KP59</accession>
<proteinExistence type="predicted"/>
<feature type="transmembrane region" description="Helical" evidence="1">
    <location>
        <begin position="205"/>
        <end position="228"/>
    </location>
</feature>
<dbReference type="RefSeq" id="WP_184593888.1">
    <property type="nucleotide sequence ID" value="NZ_JACHLI010000022.1"/>
</dbReference>
<name>A0A7W7KP59_PSENT</name>
<dbReference type="InterPro" id="IPR025403">
    <property type="entry name" value="TgpA-like_C"/>
</dbReference>